<sequence length="111" mass="12633">MGKRFPAPLSLFLSHTIGIITHWKESSTNNGSSSMMCPISDKQVWSVLRVGWKPKELNFAELERFCDVFISIREEIAETEKENVDISSNNVIKESFDNSRDQDHGVGDLEM</sequence>
<evidence type="ECO:0000313" key="1">
    <source>
        <dbReference type="EMBL" id="KAK9075716.1"/>
    </source>
</evidence>
<reference evidence="1 2" key="1">
    <citation type="submission" date="2024-04" db="EMBL/GenBank/DDBJ databases">
        <title>The reference genome of an endangered Asteraceae, Deinandra increscens subsp. villosa, native to the Central Coast of California.</title>
        <authorList>
            <person name="Guilliams M."/>
            <person name="Hasenstab-Lehman K."/>
            <person name="Meyer R."/>
            <person name="Mcevoy S."/>
        </authorList>
    </citation>
    <scope>NUCLEOTIDE SEQUENCE [LARGE SCALE GENOMIC DNA]</scope>
    <source>
        <tissue evidence="1">Leaf</tissue>
    </source>
</reference>
<dbReference type="EMBL" id="JBCNJP010000007">
    <property type="protein sequence ID" value="KAK9075716.1"/>
    <property type="molecule type" value="Genomic_DNA"/>
</dbReference>
<dbReference type="Proteomes" id="UP001408789">
    <property type="component" value="Unassembled WGS sequence"/>
</dbReference>
<evidence type="ECO:0000313" key="2">
    <source>
        <dbReference type="Proteomes" id="UP001408789"/>
    </source>
</evidence>
<keyword evidence="2" id="KW-1185">Reference proteome</keyword>
<dbReference type="AlphaFoldDB" id="A0AAP0DIH6"/>
<name>A0AAP0DIH6_9ASTR</name>
<protein>
    <submittedName>
        <fullName evidence="1">Uncharacterized protein</fullName>
    </submittedName>
</protein>
<organism evidence="1 2">
    <name type="scientific">Deinandra increscens subsp. villosa</name>
    <dbReference type="NCBI Taxonomy" id="3103831"/>
    <lineage>
        <taxon>Eukaryota</taxon>
        <taxon>Viridiplantae</taxon>
        <taxon>Streptophyta</taxon>
        <taxon>Embryophyta</taxon>
        <taxon>Tracheophyta</taxon>
        <taxon>Spermatophyta</taxon>
        <taxon>Magnoliopsida</taxon>
        <taxon>eudicotyledons</taxon>
        <taxon>Gunneridae</taxon>
        <taxon>Pentapetalae</taxon>
        <taxon>asterids</taxon>
        <taxon>campanulids</taxon>
        <taxon>Asterales</taxon>
        <taxon>Asteraceae</taxon>
        <taxon>Asteroideae</taxon>
        <taxon>Heliantheae alliance</taxon>
        <taxon>Madieae</taxon>
        <taxon>Madiinae</taxon>
        <taxon>Deinandra</taxon>
    </lineage>
</organism>
<comment type="caution">
    <text evidence="1">The sequence shown here is derived from an EMBL/GenBank/DDBJ whole genome shotgun (WGS) entry which is preliminary data.</text>
</comment>
<gene>
    <name evidence="1" type="ORF">SSX86_004045</name>
</gene>
<accession>A0AAP0DIH6</accession>
<proteinExistence type="predicted"/>